<dbReference type="CDD" id="cd10935">
    <property type="entry name" value="CE4_WalW"/>
    <property type="match status" value="1"/>
</dbReference>
<dbReference type="InterPro" id="IPR011330">
    <property type="entry name" value="Glyco_hydro/deAcase_b/a-brl"/>
</dbReference>
<protein>
    <submittedName>
        <fullName evidence="1">Polysaccharide deacetylase family protein</fullName>
    </submittedName>
</protein>
<dbReference type="Proteomes" id="UP000706039">
    <property type="component" value="Unassembled WGS sequence"/>
</dbReference>
<name>A0ABS7PHD0_9SPHN</name>
<accession>A0ABS7PHD0</accession>
<reference evidence="1 2" key="1">
    <citation type="submission" date="2021-08" db="EMBL/GenBank/DDBJ databases">
        <authorList>
            <person name="Tuo L."/>
        </authorList>
    </citation>
    <scope>NUCLEOTIDE SEQUENCE [LARGE SCALE GENOMIC DNA]</scope>
    <source>
        <strain evidence="1 2">JCM 31229</strain>
    </source>
</reference>
<organism evidence="1 2">
    <name type="scientific">Sphingomonas colocasiae</name>
    <dbReference type="NCBI Taxonomy" id="1848973"/>
    <lineage>
        <taxon>Bacteria</taxon>
        <taxon>Pseudomonadati</taxon>
        <taxon>Pseudomonadota</taxon>
        <taxon>Alphaproteobacteria</taxon>
        <taxon>Sphingomonadales</taxon>
        <taxon>Sphingomonadaceae</taxon>
        <taxon>Sphingomonas</taxon>
    </lineage>
</organism>
<dbReference type="RefSeq" id="WP_222987827.1">
    <property type="nucleotide sequence ID" value="NZ_JAINVV010000001.1"/>
</dbReference>
<keyword evidence="2" id="KW-1185">Reference proteome</keyword>
<proteinExistence type="predicted"/>
<dbReference type="Gene3D" id="3.20.20.370">
    <property type="entry name" value="Glycoside hydrolase/deacetylase"/>
    <property type="match status" value="1"/>
</dbReference>
<dbReference type="SUPFAM" id="SSF88713">
    <property type="entry name" value="Glycoside hydrolase/deacetylase"/>
    <property type="match status" value="1"/>
</dbReference>
<sequence length="358" mass="39127">MADAIAEPQLAGNAEINVADRGVRIDVPPPASAHAPLAADFGRRFFVVCDTEEEFDWTKPLARENVATETVRALPEGQAMFEANGVAPCYVVDHPIADSDEAVAIMGPWLESGACSIGTQLHTWVNPPFEEELTPRNSFCGNLPPALERAKIVALTERIAERFGKRPDIYRAGRYGIGPNSAAILESLGYRLDVSVRSLFRYHGEGGPDFIGFGLEPFWAGPKGTLLEVPLTAAFIGHLRVFGRSLHRLSQILPRGEGILSRTGLFTRVPLTPEGYGKHEACEAIRVLAGEGLDIFSLSFHSPSLEAGFTPYVRDAADLREFYAWWDAVFAEFARLGIRPTGLDEIVAAAWRKRAGAR</sequence>
<comment type="caution">
    <text evidence="1">The sequence shown here is derived from an EMBL/GenBank/DDBJ whole genome shotgun (WGS) entry which is preliminary data.</text>
</comment>
<gene>
    <name evidence="1" type="ORF">K7G82_00280</name>
</gene>
<evidence type="ECO:0000313" key="1">
    <source>
        <dbReference type="EMBL" id="MBY8820707.1"/>
    </source>
</evidence>
<dbReference type="EMBL" id="JAINVV010000001">
    <property type="protein sequence ID" value="MBY8820707.1"/>
    <property type="molecule type" value="Genomic_DNA"/>
</dbReference>
<evidence type="ECO:0000313" key="2">
    <source>
        <dbReference type="Proteomes" id="UP000706039"/>
    </source>
</evidence>